<organism evidence="2">
    <name type="scientific">viral metagenome</name>
    <dbReference type="NCBI Taxonomy" id="1070528"/>
    <lineage>
        <taxon>unclassified sequences</taxon>
        <taxon>metagenomes</taxon>
        <taxon>organismal metagenomes</taxon>
    </lineage>
</organism>
<evidence type="ECO:0000313" key="2">
    <source>
        <dbReference type="EMBL" id="QHT82331.1"/>
    </source>
</evidence>
<feature type="region of interest" description="Disordered" evidence="1">
    <location>
        <begin position="253"/>
        <end position="274"/>
    </location>
</feature>
<dbReference type="AlphaFoldDB" id="A0A6C0HNT3"/>
<reference evidence="2" key="1">
    <citation type="journal article" date="2020" name="Nature">
        <title>Giant virus diversity and host interactions through global metagenomics.</title>
        <authorList>
            <person name="Schulz F."/>
            <person name="Roux S."/>
            <person name="Paez-Espino D."/>
            <person name="Jungbluth S."/>
            <person name="Walsh D.A."/>
            <person name="Denef V.J."/>
            <person name="McMahon K.D."/>
            <person name="Konstantinidis K.T."/>
            <person name="Eloe-Fadrosh E.A."/>
            <person name="Kyrpides N.C."/>
            <person name="Woyke T."/>
        </authorList>
    </citation>
    <scope>NUCLEOTIDE SEQUENCE</scope>
    <source>
        <strain evidence="2">GVMAG-M-3300023184-161</strain>
    </source>
</reference>
<proteinExistence type="predicted"/>
<dbReference type="EMBL" id="MN739998">
    <property type="protein sequence ID" value="QHT82331.1"/>
    <property type="molecule type" value="Genomic_DNA"/>
</dbReference>
<accession>A0A6C0HNT3</accession>
<name>A0A6C0HNT3_9ZZZZ</name>
<evidence type="ECO:0000256" key="1">
    <source>
        <dbReference type="SAM" id="MobiDB-lite"/>
    </source>
</evidence>
<sequence>MDYMLSEDDKKILIAEFIVPNNIPVLRKMSHNLSGDIFVIIPKGIKSIGWITFRNGKNVFIVLLLNDKNVIYDAIIYPLLFIDGEKDVIDTLFFGTFFNCNGLEYLSCERILKSPSPIPDYKFPEEHFLLIYSTIKKIKNDINSIIMGMPVIKYNYLHTMSCIDNLPYLVEDVVIYKKNDILTNSYDASIFKVNKSQSDHNIFDIRSTDDNDIYHIYDNSTFVGIAHIPSYKSSVMMNYAFKKRNNYSNLDALEESEDEEVSEDEAVSEDDPTTEIYQSSRKMKCIYNKRFNKWQPIELL</sequence>
<feature type="compositionally biased region" description="Acidic residues" evidence="1">
    <location>
        <begin position="253"/>
        <end position="273"/>
    </location>
</feature>
<protein>
    <submittedName>
        <fullName evidence="2">Uncharacterized protein</fullName>
    </submittedName>
</protein>